<feature type="region of interest" description="Disordered" evidence="1">
    <location>
        <begin position="28"/>
        <end position="54"/>
    </location>
</feature>
<dbReference type="EMBL" id="CAJVPP010007255">
    <property type="protein sequence ID" value="CAG8685853.1"/>
    <property type="molecule type" value="Genomic_DNA"/>
</dbReference>
<sequence>MDLEIISRYQRDVALENSNMKERIRQCSSDYQGSKERNSTSAPTADVFSRSGDA</sequence>
<organism evidence="2 3">
    <name type="scientific">Funneliformis mosseae</name>
    <name type="common">Endomycorrhizal fungus</name>
    <name type="synonym">Glomus mosseae</name>
    <dbReference type="NCBI Taxonomy" id="27381"/>
    <lineage>
        <taxon>Eukaryota</taxon>
        <taxon>Fungi</taxon>
        <taxon>Fungi incertae sedis</taxon>
        <taxon>Mucoromycota</taxon>
        <taxon>Glomeromycotina</taxon>
        <taxon>Glomeromycetes</taxon>
        <taxon>Glomerales</taxon>
        <taxon>Glomeraceae</taxon>
        <taxon>Funneliformis</taxon>
    </lineage>
</organism>
<dbReference type="AlphaFoldDB" id="A0A9N9ER66"/>
<dbReference type="Proteomes" id="UP000789375">
    <property type="component" value="Unassembled WGS sequence"/>
</dbReference>
<comment type="caution">
    <text evidence="2">The sequence shown here is derived from an EMBL/GenBank/DDBJ whole genome shotgun (WGS) entry which is preliminary data.</text>
</comment>
<protein>
    <submittedName>
        <fullName evidence="2">13700_t:CDS:1</fullName>
    </submittedName>
</protein>
<name>A0A9N9ER66_FUNMO</name>
<reference evidence="2" key="1">
    <citation type="submission" date="2021-06" db="EMBL/GenBank/DDBJ databases">
        <authorList>
            <person name="Kallberg Y."/>
            <person name="Tangrot J."/>
            <person name="Rosling A."/>
        </authorList>
    </citation>
    <scope>NUCLEOTIDE SEQUENCE</scope>
    <source>
        <strain evidence="2">87-6 pot B 2015</strain>
    </source>
</reference>
<proteinExistence type="predicted"/>
<keyword evidence="3" id="KW-1185">Reference proteome</keyword>
<evidence type="ECO:0000313" key="2">
    <source>
        <dbReference type="EMBL" id="CAG8685853.1"/>
    </source>
</evidence>
<evidence type="ECO:0000313" key="3">
    <source>
        <dbReference type="Proteomes" id="UP000789375"/>
    </source>
</evidence>
<accession>A0A9N9ER66</accession>
<evidence type="ECO:0000256" key="1">
    <source>
        <dbReference type="SAM" id="MobiDB-lite"/>
    </source>
</evidence>
<gene>
    <name evidence="2" type="ORF">FMOSSE_LOCUS13135</name>
</gene>